<keyword evidence="3" id="KW-1185">Reference proteome</keyword>
<sequence>MPGNRRTRNGRRGNDPKNASQQRQSAGSRDGTPHANSSQQSRKGAGAKSGSNASVSRSTDNNGQNGSAAAGQPTGNIVPSSEEQYTPTAGFNYDAVDAALKQGYDLRAPLYKPEPNVAQTTKPETPWGLKPGAMANGKDFWLDLRKQVAALQQSGGTSQGG</sequence>
<feature type="compositionally biased region" description="Polar residues" evidence="1">
    <location>
        <begin position="49"/>
        <end position="89"/>
    </location>
</feature>
<gene>
    <name evidence="2" type="ORF">HMPREF1120_07630</name>
</gene>
<dbReference type="GeneID" id="20312269"/>
<dbReference type="VEuPathDB" id="FungiDB:HMPREF1120_07630"/>
<feature type="compositionally biased region" description="Basic residues" evidence="1">
    <location>
        <begin position="1"/>
        <end position="11"/>
    </location>
</feature>
<name>H6C7E9_EXODN</name>
<protein>
    <submittedName>
        <fullName evidence="2">Uncharacterized protein</fullName>
    </submittedName>
</protein>
<organism evidence="2 3">
    <name type="scientific">Exophiala dermatitidis (strain ATCC 34100 / CBS 525.76 / NIH/UT8656)</name>
    <name type="common">Black yeast</name>
    <name type="synonym">Wangiella dermatitidis</name>
    <dbReference type="NCBI Taxonomy" id="858893"/>
    <lineage>
        <taxon>Eukaryota</taxon>
        <taxon>Fungi</taxon>
        <taxon>Dikarya</taxon>
        <taxon>Ascomycota</taxon>
        <taxon>Pezizomycotina</taxon>
        <taxon>Eurotiomycetes</taxon>
        <taxon>Chaetothyriomycetidae</taxon>
        <taxon>Chaetothyriales</taxon>
        <taxon>Herpotrichiellaceae</taxon>
        <taxon>Exophiala</taxon>
    </lineage>
</organism>
<reference evidence="2" key="1">
    <citation type="submission" date="2011-07" db="EMBL/GenBank/DDBJ databases">
        <title>The Genome Sequence of Exophiala (Wangiella) dermatitidis NIH/UT8656.</title>
        <authorList>
            <consortium name="The Broad Institute Genome Sequencing Platform"/>
            <person name="Cuomo C."/>
            <person name="Wang Z."/>
            <person name="Hunicke-Smith S."/>
            <person name="Szanislo P.J."/>
            <person name="Earl A."/>
            <person name="Young S.K."/>
            <person name="Zeng Q."/>
            <person name="Gargeya S."/>
            <person name="Fitzgerald M."/>
            <person name="Haas B."/>
            <person name="Abouelleil A."/>
            <person name="Alvarado L."/>
            <person name="Arachchi H.M."/>
            <person name="Berlin A."/>
            <person name="Brown A."/>
            <person name="Chapman S.B."/>
            <person name="Chen Z."/>
            <person name="Dunbar C."/>
            <person name="Freedman E."/>
            <person name="Gearin G."/>
            <person name="Gellesch M."/>
            <person name="Goldberg J."/>
            <person name="Griggs A."/>
            <person name="Gujja S."/>
            <person name="Heiman D."/>
            <person name="Howarth C."/>
            <person name="Larson L."/>
            <person name="Lui A."/>
            <person name="MacDonald P.J.P."/>
            <person name="Montmayeur A."/>
            <person name="Murphy C."/>
            <person name="Neiman D."/>
            <person name="Pearson M."/>
            <person name="Priest M."/>
            <person name="Roberts A."/>
            <person name="Saif S."/>
            <person name="Shea T."/>
            <person name="Shenoy N."/>
            <person name="Sisk P."/>
            <person name="Stolte C."/>
            <person name="Sykes S."/>
            <person name="Wortman J."/>
            <person name="Nusbaum C."/>
            <person name="Birren B."/>
        </authorList>
    </citation>
    <scope>NUCLEOTIDE SEQUENCE</scope>
    <source>
        <strain evidence="2">NIH/UT8656</strain>
    </source>
</reference>
<feature type="region of interest" description="Disordered" evidence="1">
    <location>
        <begin position="1"/>
        <end position="89"/>
    </location>
</feature>
<proteinExistence type="predicted"/>
<dbReference type="OrthoDB" id="5598843at2759"/>
<dbReference type="InParanoid" id="H6C7E9"/>
<feature type="region of interest" description="Disordered" evidence="1">
    <location>
        <begin position="112"/>
        <end position="132"/>
    </location>
</feature>
<dbReference type="AlphaFoldDB" id="H6C7E9"/>
<dbReference type="STRING" id="858893.H6C7E9"/>
<dbReference type="eggNOG" id="ENOG502RNVS">
    <property type="taxonomic scope" value="Eukaryota"/>
</dbReference>
<evidence type="ECO:0000256" key="1">
    <source>
        <dbReference type="SAM" id="MobiDB-lite"/>
    </source>
</evidence>
<feature type="compositionally biased region" description="Polar residues" evidence="1">
    <location>
        <begin position="17"/>
        <end position="27"/>
    </location>
</feature>
<evidence type="ECO:0000313" key="2">
    <source>
        <dbReference type="EMBL" id="EHY59645.1"/>
    </source>
</evidence>
<dbReference type="HOGENOM" id="CLU_103823_1_0_1"/>
<dbReference type="RefSeq" id="XP_009160106.1">
    <property type="nucleotide sequence ID" value="XM_009161858.1"/>
</dbReference>
<evidence type="ECO:0000313" key="3">
    <source>
        <dbReference type="Proteomes" id="UP000007304"/>
    </source>
</evidence>
<dbReference type="EMBL" id="JH226135">
    <property type="protein sequence ID" value="EHY59645.1"/>
    <property type="molecule type" value="Genomic_DNA"/>
</dbReference>
<dbReference type="Proteomes" id="UP000007304">
    <property type="component" value="Unassembled WGS sequence"/>
</dbReference>
<accession>H6C7E9</accession>
<dbReference type="OMA" id="KPGAMAN"/>